<evidence type="ECO:0000256" key="2">
    <source>
        <dbReference type="SAM" id="MobiDB-lite"/>
    </source>
</evidence>
<name>A0A6J8DJ56_MYTCO</name>
<evidence type="ECO:0000259" key="3">
    <source>
        <dbReference type="PROSITE" id="PS00028"/>
    </source>
</evidence>
<dbReference type="GO" id="GO:0005737">
    <property type="term" value="C:cytoplasm"/>
    <property type="evidence" value="ECO:0007669"/>
    <property type="project" value="TreeGrafter"/>
</dbReference>
<organism evidence="4 6">
    <name type="scientific">Mytilus coruscus</name>
    <name type="common">Sea mussel</name>
    <dbReference type="NCBI Taxonomy" id="42192"/>
    <lineage>
        <taxon>Eukaryota</taxon>
        <taxon>Metazoa</taxon>
        <taxon>Spiralia</taxon>
        <taxon>Lophotrochozoa</taxon>
        <taxon>Mollusca</taxon>
        <taxon>Bivalvia</taxon>
        <taxon>Autobranchia</taxon>
        <taxon>Pteriomorphia</taxon>
        <taxon>Mytilida</taxon>
        <taxon>Mytiloidea</taxon>
        <taxon>Mytilidae</taxon>
        <taxon>Mytilinae</taxon>
        <taxon>Mytilus</taxon>
    </lineage>
</organism>
<evidence type="ECO:0000313" key="4">
    <source>
        <dbReference type="EMBL" id="CAC5407472.1"/>
    </source>
</evidence>
<feature type="coiled-coil region" evidence="1">
    <location>
        <begin position="68"/>
        <end position="166"/>
    </location>
</feature>
<feature type="region of interest" description="Disordered" evidence="2">
    <location>
        <begin position="445"/>
        <end position="467"/>
    </location>
</feature>
<dbReference type="OrthoDB" id="552049at2759"/>
<accession>A0A6J8DJ56</accession>
<feature type="region of interest" description="Disordered" evidence="2">
    <location>
        <begin position="226"/>
        <end position="412"/>
    </location>
</feature>
<dbReference type="InterPro" id="IPR054076">
    <property type="entry name" value="ZUO1-like_ZHD"/>
</dbReference>
<dbReference type="Proteomes" id="UP000507470">
    <property type="component" value="Unassembled WGS sequence"/>
</dbReference>
<feature type="compositionally biased region" description="Acidic residues" evidence="2">
    <location>
        <begin position="279"/>
        <end position="289"/>
    </location>
</feature>
<dbReference type="PANTHER" id="PTHR44029">
    <property type="entry name" value="DNAJ HOMOLOG SUBFAMILY C MEMBER 21"/>
    <property type="match status" value="1"/>
</dbReference>
<keyword evidence="6" id="KW-1185">Reference proteome</keyword>
<evidence type="ECO:0000313" key="6">
    <source>
        <dbReference type="Proteomes" id="UP000507470"/>
    </source>
</evidence>
<dbReference type="PANTHER" id="PTHR44029:SF1">
    <property type="entry name" value="DNAJ HOMOLOG SUBFAMILY C MEMBER 21"/>
    <property type="match status" value="1"/>
</dbReference>
<evidence type="ECO:0000313" key="5">
    <source>
        <dbReference type="EMBL" id="CAC5407474.1"/>
    </source>
</evidence>
<dbReference type="PROSITE" id="PS00028">
    <property type="entry name" value="ZINC_FINGER_C2H2_1"/>
    <property type="match status" value="1"/>
</dbReference>
<feature type="compositionally biased region" description="Basic residues" evidence="2">
    <location>
        <begin position="295"/>
        <end position="306"/>
    </location>
</feature>
<dbReference type="AlphaFoldDB" id="A0A6J8DJ56"/>
<dbReference type="EMBL" id="CACVKT020007420">
    <property type="protein sequence ID" value="CAC5407473.1"/>
    <property type="molecule type" value="Genomic_DNA"/>
</dbReference>
<reference evidence="4 6" key="1">
    <citation type="submission" date="2020-06" db="EMBL/GenBank/DDBJ databases">
        <authorList>
            <person name="Li R."/>
            <person name="Bekaert M."/>
        </authorList>
    </citation>
    <scope>NUCLEOTIDE SEQUENCE [LARGE SCALE GENOMIC DNA]</scope>
    <source>
        <strain evidence="4">Wild</strain>
        <strain evidence="6">wild</strain>
    </source>
</reference>
<dbReference type="EMBL" id="CACVKT020007420">
    <property type="protein sequence ID" value="CAC5407474.1"/>
    <property type="molecule type" value="Genomic_DNA"/>
</dbReference>
<keyword evidence="1" id="KW-0175">Coiled coil</keyword>
<feature type="compositionally biased region" description="Basic and acidic residues" evidence="2">
    <location>
        <begin position="373"/>
        <end position="389"/>
    </location>
</feature>
<feature type="compositionally biased region" description="Basic and acidic residues" evidence="2">
    <location>
        <begin position="349"/>
        <end position="363"/>
    </location>
</feature>
<dbReference type="Pfam" id="PF21884">
    <property type="entry name" value="ZUO1-like_ZHD"/>
    <property type="match status" value="1"/>
</dbReference>
<feature type="compositionally biased region" description="Basic residues" evidence="2">
    <location>
        <begin position="458"/>
        <end position="467"/>
    </location>
</feature>
<dbReference type="InterPro" id="IPR013087">
    <property type="entry name" value="Znf_C2H2_type"/>
</dbReference>
<feature type="domain" description="C2H2-type" evidence="3">
    <location>
        <begin position="422"/>
        <end position="444"/>
    </location>
</feature>
<dbReference type="InterPro" id="IPR051964">
    <property type="entry name" value="Chaperone_stress_response"/>
</dbReference>
<evidence type="ECO:0000256" key="1">
    <source>
        <dbReference type="SAM" id="Coils"/>
    </source>
</evidence>
<protein>
    <submittedName>
        <fullName evidence="5">DNAJA5</fullName>
    </submittedName>
</protein>
<proteinExistence type="predicted"/>
<feature type="compositionally biased region" description="Basic residues" evidence="2">
    <location>
        <begin position="339"/>
        <end position="348"/>
    </location>
</feature>
<feature type="compositionally biased region" description="Polar residues" evidence="2">
    <location>
        <begin position="399"/>
        <end position="412"/>
    </location>
</feature>
<dbReference type="EMBL" id="CACVKT020007420">
    <property type="protein sequence ID" value="CAC5407472.1"/>
    <property type="molecule type" value="Genomic_DNA"/>
</dbReference>
<gene>
    <name evidence="4" type="ORF">MCOR_40947</name>
</gene>
<sequence length="467" mass="54692">MEAYSGYISTIFTRRCEYEEHPEFGDSQSSYEEIVAPFYGFWESYCTAKSYVWVEKYDTREAPDRRCRRLMEAENKKLRDAAKKNRNEEVRELVKYVRKRDPRVKAYKKLLEERAEEISRKAKENREKHLKERLKHFEDYKENSWSAAHEAELAQLESNLAEHFGEEQNNEDDESCDEDEDEEECFGLYSRACPLDDEDEEEFIVFIYSVICYLFMLFLDDENTNEDENEEMTRASDEDEDEEEYVNHEKSKKHKEGVAFLKEEMKESGDGIDEPLTLNEDDNSDEEEIGSSSKLSKKQKKKKKQQQKNISIVDDDNLVESTSSLTVNDKEEDENKVKQSNKSKKERRKEKELQEKLKNKTAEESQQESVTDSDNKNVDQDEDRLKADIPESNGVVASDQCSTKTEVKSQNKPQNIVKDWKCNMCSVIFPTRNKLFGHIKESGHALRVEEGTVDSGKGKKNKKKSKR</sequence>